<protein>
    <submittedName>
        <fullName evidence="2">Uncharacterized protein</fullName>
    </submittedName>
</protein>
<evidence type="ECO:0000313" key="2">
    <source>
        <dbReference type="EMBL" id="KAF6282455.1"/>
    </source>
</evidence>
<feature type="transmembrane region" description="Helical" evidence="1">
    <location>
        <begin position="21"/>
        <end position="44"/>
    </location>
</feature>
<evidence type="ECO:0000256" key="1">
    <source>
        <dbReference type="SAM" id="Phobius"/>
    </source>
</evidence>
<organism evidence="2 3">
    <name type="scientific">Myotis myotis</name>
    <name type="common">Greater mouse-eared bat</name>
    <name type="synonym">Vespertilio myotis</name>
    <dbReference type="NCBI Taxonomy" id="51298"/>
    <lineage>
        <taxon>Eukaryota</taxon>
        <taxon>Metazoa</taxon>
        <taxon>Chordata</taxon>
        <taxon>Craniata</taxon>
        <taxon>Vertebrata</taxon>
        <taxon>Euteleostomi</taxon>
        <taxon>Mammalia</taxon>
        <taxon>Eutheria</taxon>
        <taxon>Laurasiatheria</taxon>
        <taxon>Chiroptera</taxon>
        <taxon>Yangochiroptera</taxon>
        <taxon>Vespertilionidae</taxon>
        <taxon>Myotis</taxon>
    </lineage>
</organism>
<dbReference type="Proteomes" id="UP000527355">
    <property type="component" value="Unassembled WGS sequence"/>
</dbReference>
<dbReference type="AlphaFoldDB" id="A0A7J7S2S9"/>
<keyword evidence="3" id="KW-1185">Reference proteome</keyword>
<comment type="caution">
    <text evidence="2">The sequence shown here is derived from an EMBL/GenBank/DDBJ whole genome shotgun (WGS) entry which is preliminary data.</text>
</comment>
<name>A0A7J7S2S9_MYOMY</name>
<keyword evidence="1" id="KW-0472">Membrane</keyword>
<keyword evidence="1" id="KW-1133">Transmembrane helix</keyword>
<dbReference type="EMBL" id="JABWUV010000020">
    <property type="protein sequence ID" value="KAF6282455.1"/>
    <property type="molecule type" value="Genomic_DNA"/>
</dbReference>
<sequence>MKQRWQPQSLRKCDFPSPLRYGWNWLGHSLVLNASIALPAVIWITNECLSAVHRPQLCLLSALHSSRAQPKNLPAVSSIFFLPSPVPLAPLDVLFPLPGTTSGFHLLHLVNSTQSQVRYHLLQVASPAPSLHSPPKELN</sequence>
<gene>
    <name evidence="2" type="ORF">mMyoMyo1_010092</name>
</gene>
<accession>A0A7J7S2S9</accession>
<evidence type="ECO:0000313" key="3">
    <source>
        <dbReference type="Proteomes" id="UP000527355"/>
    </source>
</evidence>
<keyword evidence="1" id="KW-0812">Transmembrane</keyword>
<proteinExistence type="predicted"/>
<reference evidence="2 3" key="1">
    <citation type="journal article" date="2020" name="Nature">
        <title>Six reference-quality genomes reveal evolution of bat adaptations.</title>
        <authorList>
            <person name="Jebb D."/>
            <person name="Huang Z."/>
            <person name="Pippel M."/>
            <person name="Hughes G.M."/>
            <person name="Lavrichenko K."/>
            <person name="Devanna P."/>
            <person name="Winkler S."/>
            <person name="Jermiin L.S."/>
            <person name="Skirmuntt E.C."/>
            <person name="Katzourakis A."/>
            <person name="Burkitt-Gray L."/>
            <person name="Ray D.A."/>
            <person name="Sullivan K.A.M."/>
            <person name="Roscito J.G."/>
            <person name="Kirilenko B.M."/>
            <person name="Davalos L.M."/>
            <person name="Corthals A.P."/>
            <person name="Power M.L."/>
            <person name="Jones G."/>
            <person name="Ransome R.D."/>
            <person name="Dechmann D.K.N."/>
            <person name="Locatelli A.G."/>
            <person name="Puechmaille S.J."/>
            <person name="Fedrigo O."/>
            <person name="Jarvis E.D."/>
            <person name="Hiller M."/>
            <person name="Vernes S.C."/>
            <person name="Myers E.W."/>
            <person name="Teeling E.C."/>
        </authorList>
    </citation>
    <scope>NUCLEOTIDE SEQUENCE [LARGE SCALE GENOMIC DNA]</scope>
    <source>
        <strain evidence="2">MMyoMyo1</strain>
        <tissue evidence="2">Flight muscle</tissue>
    </source>
</reference>